<keyword evidence="3" id="KW-1185">Reference proteome</keyword>
<evidence type="ECO:0000256" key="1">
    <source>
        <dbReference type="SAM" id="MobiDB-lite"/>
    </source>
</evidence>
<name>A0ABN9TTS3_9DINO</name>
<protein>
    <submittedName>
        <fullName evidence="2">Uncharacterized protein</fullName>
    </submittedName>
</protein>
<dbReference type="EMBL" id="CAUYUJ010015042">
    <property type="protein sequence ID" value="CAK0849211.1"/>
    <property type="molecule type" value="Genomic_DNA"/>
</dbReference>
<sequence>MRGRRLWADGVKSQGTPLMKCRSVCTHAKHCLTETDAAEAVRILLNPPQLSDEESQEGGRGVRRAGHGHGAGEGQGGRAAADGVSGPAASVRTKIGSLETGVNIWRLS</sequence>
<comment type="caution">
    <text evidence="2">The sequence shown here is derived from an EMBL/GenBank/DDBJ whole genome shotgun (WGS) entry which is preliminary data.</text>
</comment>
<reference evidence="2" key="1">
    <citation type="submission" date="2023-10" db="EMBL/GenBank/DDBJ databases">
        <authorList>
            <person name="Chen Y."/>
            <person name="Shah S."/>
            <person name="Dougan E. K."/>
            <person name="Thang M."/>
            <person name="Chan C."/>
        </authorList>
    </citation>
    <scope>NUCLEOTIDE SEQUENCE [LARGE SCALE GENOMIC DNA]</scope>
</reference>
<evidence type="ECO:0000313" key="3">
    <source>
        <dbReference type="Proteomes" id="UP001189429"/>
    </source>
</evidence>
<accession>A0ABN9TTS3</accession>
<proteinExistence type="predicted"/>
<feature type="compositionally biased region" description="Gly residues" evidence="1">
    <location>
        <begin position="68"/>
        <end position="77"/>
    </location>
</feature>
<organism evidence="2 3">
    <name type="scientific">Prorocentrum cordatum</name>
    <dbReference type="NCBI Taxonomy" id="2364126"/>
    <lineage>
        <taxon>Eukaryota</taxon>
        <taxon>Sar</taxon>
        <taxon>Alveolata</taxon>
        <taxon>Dinophyceae</taxon>
        <taxon>Prorocentrales</taxon>
        <taxon>Prorocentraceae</taxon>
        <taxon>Prorocentrum</taxon>
    </lineage>
</organism>
<gene>
    <name evidence="2" type="ORF">PCOR1329_LOCUS41957</name>
</gene>
<dbReference type="Proteomes" id="UP001189429">
    <property type="component" value="Unassembled WGS sequence"/>
</dbReference>
<feature type="region of interest" description="Disordered" evidence="1">
    <location>
        <begin position="46"/>
        <end position="89"/>
    </location>
</feature>
<evidence type="ECO:0000313" key="2">
    <source>
        <dbReference type="EMBL" id="CAK0849211.1"/>
    </source>
</evidence>